<accession>S6WAS1</accession>
<keyword evidence="2" id="KW-0449">Lipoprotein</keyword>
<evidence type="ECO:0000313" key="2">
    <source>
        <dbReference type="EMBL" id="EPN63320.1"/>
    </source>
</evidence>
<gene>
    <name evidence="2" type="ORF">A244_02487</name>
</gene>
<name>S6WAS1_PSESF</name>
<dbReference type="AlphaFoldDB" id="S6WAS1"/>
<feature type="non-terminal residue" evidence="2">
    <location>
        <position position="35"/>
    </location>
</feature>
<reference evidence="2 3" key="1">
    <citation type="journal article" date="2013" name="PLoS Pathog.">
        <title>Genomic analysis of the Kiwifruit pathogen Pseudomonas syringae pv. actinidiae provides insight into the origins of an emergent plant disease.</title>
        <authorList>
            <person name="McCann H.C."/>
            <person name="Rikkerink E.H."/>
            <person name="Bertels F."/>
            <person name="Fiers M."/>
            <person name="Lu A."/>
            <person name="Rees-George J."/>
            <person name="Andersen M.T."/>
            <person name="Gleave A.P."/>
            <person name="Haubold B."/>
            <person name="Wohlers M.W."/>
            <person name="Guttman D.S."/>
            <person name="Wang P.W."/>
            <person name="Straub C."/>
            <person name="Vanneste J.L."/>
            <person name="Rainey P.B."/>
            <person name="Templeton M.D."/>
        </authorList>
    </citation>
    <scope>NUCLEOTIDE SEQUENCE [LARGE SCALE GENOMIC DNA]</scope>
    <source>
        <strain evidence="2 3">ICMP 18807</strain>
    </source>
</reference>
<evidence type="ECO:0000313" key="3">
    <source>
        <dbReference type="Proteomes" id="UP000015729"/>
    </source>
</evidence>
<feature type="compositionally biased region" description="Basic and acidic residues" evidence="1">
    <location>
        <begin position="1"/>
        <end position="19"/>
    </location>
</feature>
<comment type="caution">
    <text evidence="2">The sequence shown here is derived from an EMBL/GenBank/DDBJ whole genome shotgun (WGS) entry which is preliminary data.</text>
</comment>
<feature type="region of interest" description="Disordered" evidence="1">
    <location>
        <begin position="1"/>
        <end position="35"/>
    </location>
</feature>
<dbReference type="EMBL" id="AOKG01000187">
    <property type="protein sequence ID" value="EPN63320.1"/>
    <property type="molecule type" value="Genomic_DNA"/>
</dbReference>
<sequence length="35" mass="4202">MQYQPDDPRLRSDLTEQRIRQSIGEQLDQRGLRMA</sequence>
<dbReference type="Proteomes" id="UP000015729">
    <property type="component" value="Unassembled WGS sequence"/>
</dbReference>
<evidence type="ECO:0000256" key="1">
    <source>
        <dbReference type="SAM" id="MobiDB-lite"/>
    </source>
</evidence>
<organism evidence="2 3">
    <name type="scientific">Pseudomonas syringae pv. actinidiae ICMP 18807</name>
    <dbReference type="NCBI Taxonomy" id="1194404"/>
    <lineage>
        <taxon>Bacteria</taxon>
        <taxon>Pseudomonadati</taxon>
        <taxon>Pseudomonadota</taxon>
        <taxon>Gammaproteobacteria</taxon>
        <taxon>Pseudomonadales</taxon>
        <taxon>Pseudomonadaceae</taxon>
        <taxon>Pseudomonas</taxon>
        <taxon>Pseudomonas syringae</taxon>
    </lineage>
</organism>
<proteinExistence type="predicted"/>
<protein>
    <submittedName>
        <fullName evidence="2">Lipoprotein</fullName>
    </submittedName>
</protein>